<reference evidence="7" key="1">
    <citation type="submission" date="2020-10" db="EMBL/GenBank/DDBJ databases">
        <authorList>
            <person name="Han B."/>
            <person name="Lu T."/>
            <person name="Zhao Q."/>
            <person name="Huang X."/>
            <person name="Zhao Y."/>
        </authorList>
    </citation>
    <scope>NUCLEOTIDE SEQUENCE</scope>
</reference>
<feature type="compositionally biased region" description="Basic and acidic residues" evidence="5">
    <location>
        <begin position="465"/>
        <end position="491"/>
    </location>
</feature>
<keyword evidence="1" id="KW-0479">Metal-binding</keyword>
<sequence length="524" mass="59443">MHRRLALATAAAAPALRRFSHHSAPPRPDLRLAFLRSEVDDLELSPSHKPSPRPPHREQCQVLEELRSGLALAGNAPAAVDIAHPWPEWVALMEHLLRRGHVDPSTFAAASLSSKDANAVRTACLQFGRQRPELIRHISRWDIQVAMRCGCPSIDRKVVNSGKRLRAYVGLDEGEVCSQCNLRGSCDRAYVKAQKEEVGRTVDVMRILLTYGLDVITGNVENRACLNKNVRESIKILLNEVIEVDSRGPGSSTVKAAQRKGQSAVPMKQGDWNCPKCDFLNFAKNIKCLRCDGEFQERYRLLHEDQEHLPLKKGDWICKRCNFLNFSKNTRCLQCHEKPTNRLLNPGEWECVSCNYVNFKRNGFCLKCGWKRPKSLNNQDSIESRHDLEHSKKPSISFVQDGVQLKRWPSPQKNASPSDEDSDFWAQSDEGGDSRDNDALLQQKDYRFLESFPIVGGRTANSQDRLAREKWKDEMSRRNKGHQTTESRESNRPSSPGRLPRSMELVESDDDIASWFSGRNLDKA</sequence>
<dbReference type="GO" id="GO:0005737">
    <property type="term" value="C:cytoplasm"/>
    <property type="evidence" value="ECO:0007669"/>
    <property type="project" value="TreeGrafter"/>
</dbReference>
<evidence type="ECO:0000313" key="8">
    <source>
        <dbReference type="Proteomes" id="UP000604825"/>
    </source>
</evidence>
<dbReference type="SUPFAM" id="SSF90209">
    <property type="entry name" value="Ran binding protein zinc finger-like"/>
    <property type="match status" value="2"/>
</dbReference>
<evidence type="ECO:0000256" key="1">
    <source>
        <dbReference type="ARBA" id="ARBA00022723"/>
    </source>
</evidence>
<feature type="domain" description="RanBP2-type" evidence="6">
    <location>
        <begin position="345"/>
        <end position="374"/>
    </location>
</feature>
<evidence type="ECO:0000256" key="4">
    <source>
        <dbReference type="PROSITE-ProRule" id="PRU00322"/>
    </source>
</evidence>
<dbReference type="PROSITE" id="PS01358">
    <property type="entry name" value="ZF_RANBP2_1"/>
    <property type="match status" value="3"/>
</dbReference>
<dbReference type="InterPro" id="IPR001876">
    <property type="entry name" value="Znf_RanBP2"/>
</dbReference>
<gene>
    <name evidence="7" type="ORF">NCGR_LOCUS9679</name>
</gene>
<dbReference type="SMART" id="SM00547">
    <property type="entry name" value="ZnF_RBZ"/>
    <property type="match status" value="3"/>
</dbReference>
<keyword evidence="2 4" id="KW-0863">Zinc-finger</keyword>
<keyword evidence="3" id="KW-0862">Zinc</keyword>
<dbReference type="PANTHER" id="PTHR23111:SF23">
    <property type="entry name" value="RAN BP2_NZF ZINC FINGER-LIKE SUPERFAMILY PROTEIN"/>
    <property type="match status" value="1"/>
</dbReference>
<dbReference type="GO" id="GO:0008270">
    <property type="term" value="F:zinc ion binding"/>
    <property type="evidence" value="ECO:0007669"/>
    <property type="project" value="UniProtKB-KW"/>
</dbReference>
<dbReference type="InterPro" id="IPR036443">
    <property type="entry name" value="Znf_RanBP2_sf"/>
</dbReference>
<evidence type="ECO:0000256" key="3">
    <source>
        <dbReference type="ARBA" id="ARBA00022833"/>
    </source>
</evidence>
<feature type="region of interest" description="Disordered" evidence="5">
    <location>
        <begin position="460"/>
        <end position="510"/>
    </location>
</feature>
<dbReference type="AlphaFoldDB" id="A0A811N200"/>
<dbReference type="GO" id="GO:0003729">
    <property type="term" value="F:mRNA binding"/>
    <property type="evidence" value="ECO:0007669"/>
    <property type="project" value="TreeGrafter"/>
</dbReference>
<name>A0A811N200_9POAL</name>
<dbReference type="Pfam" id="PF00641">
    <property type="entry name" value="Zn_ribbon_RanBP"/>
    <property type="match status" value="2"/>
</dbReference>
<protein>
    <recommendedName>
        <fullName evidence="6">RanBP2-type domain-containing protein</fullName>
    </recommendedName>
</protein>
<feature type="domain" description="RanBP2-type" evidence="6">
    <location>
        <begin position="268"/>
        <end position="297"/>
    </location>
</feature>
<comment type="caution">
    <text evidence="7">The sequence shown here is derived from an EMBL/GenBank/DDBJ whole genome shotgun (WGS) entry which is preliminary data.</text>
</comment>
<dbReference type="PROSITE" id="PS50199">
    <property type="entry name" value="ZF_RANBP2_2"/>
    <property type="match status" value="3"/>
</dbReference>
<evidence type="ECO:0000256" key="2">
    <source>
        <dbReference type="ARBA" id="ARBA00022771"/>
    </source>
</evidence>
<keyword evidence="8" id="KW-1185">Reference proteome</keyword>
<evidence type="ECO:0000313" key="7">
    <source>
        <dbReference type="EMBL" id="CAD6214238.1"/>
    </source>
</evidence>
<evidence type="ECO:0000256" key="5">
    <source>
        <dbReference type="SAM" id="MobiDB-lite"/>
    </source>
</evidence>
<dbReference type="OrthoDB" id="448399at2759"/>
<dbReference type="Gene3D" id="4.10.1060.10">
    <property type="entry name" value="Zinc finger, RanBP2-type"/>
    <property type="match status" value="3"/>
</dbReference>
<dbReference type="Proteomes" id="UP000604825">
    <property type="component" value="Unassembled WGS sequence"/>
</dbReference>
<accession>A0A811N200</accession>
<feature type="domain" description="RanBP2-type" evidence="6">
    <location>
        <begin position="312"/>
        <end position="341"/>
    </location>
</feature>
<dbReference type="PANTHER" id="PTHR23111">
    <property type="entry name" value="ZINC FINGER PROTEIN"/>
    <property type="match status" value="1"/>
</dbReference>
<organism evidence="7 8">
    <name type="scientific">Miscanthus lutarioriparius</name>
    <dbReference type="NCBI Taxonomy" id="422564"/>
    <lineage>
        <taxon>Eukaryota</taxon>
        <taxon>Viridiplantae</taxon>
        <taxon>Streptophyta</taxon>
        <taxon>Embryophyta</taxon>
        <taxon>Tracheophyta</taxon>
        <taxon>Spermatophyta</taxon>
        <taxon>Magnoliopsida</taxon>
        <taxon>Liliopsida</taxon>
        <taxon>Poales</taxon>
        <taxon>Poaceae</taxon>
        <taxon>PACMAD clade</taxon>
        <taxon>Panicoideae</taxon>
        <taxon>Andropogonodae</taxon>
        <taxon>Andropogoneae</taxon>
        <taxon>Saccharinae</taxon>
        <taxon>Miscanthus</taxon>
    </lineage>
</organism>
<proteinExistence type="predicted"/>
<dbReference type="EMBL" id="CAJGYO010000002">
    <property type="protein sequence ID" value="CAD6214238.1"/>
    <property type="molecule type" value="Genomic_DNA"/>
</dbReference>
<evidence type="ECO:0000259" key="6">
    <source>
        <dbReference type="PROSITE" id="PS50199"/>
    </source>
</evidence>
<feature type="region of interest" description="Disordered" evidence="5">
    <location>
        <begin position="402"/>
        <end position="437"/>
    </location>
</feature>